<dbReference type="Proteomes" id="UP001497535">
    <property type="component" value="Unassembled WGS sequence"/>
</dbReference>
<evidence type="ECO:0000313" key="1">
    <source>
        <dbReference type="EMBL" id="CAK5084733.1"/>
    </source>
</evidence>
<protein>
    <submittedName>
        <fullName evidence="1">Uncharacterized protein</fullName>
    </submittedName>
</protein>
<dbReference type="EMBL" id="CAVMJV010000054">
    <property type="protein sequence ID" value="CAK5084733.1"/>
    <property type="molecule type" value="Genomic_DNA"/>
</dbReference>
<name>A0ACB1A0V6_MELEN</name>
<comment type="caution">
    <text evidence="1">The sequence shown here is derived from an EMBL/GenBank/DDBJ whole genome shotgun (WGS) entry which is preliminary data.</text>
</comment>
<keyword evidence="2" id="KW-1185">Reference proteome</keyword>
<reference evidence="1" key="1">
    <citation type="submission" date="2023-11" db="EMBL/GenBank/DDBJ databases">
        <authorList>
            <person name="Poullet M."/>
        </authorList>
    </citation>
    <scope>NUCLEOTIDE SEQUENCE</scope>
    <source>
        <strain evidence="1">E1834</strain>
    </source>
</reference>
<evidence type="ECO:0000313" key="2">
    <source>
        <dbReference type="Proteomes" id="UP001497535"/>
    </source>
</evidence>
<gene>
    <name evidence="1" type="ORF">MENTE1834_LOCUS32135</name>
</gene>
<proteinExistence type="predicted"/>
<organism evidence="1 2">
    <name type="scientific">Meloidogyne enterolobii</name>
    <name type="common">Root-knot nematode worm</name>
    <name type="synonym">Meloidogyne mayaguensis</name>
    <dbReference type="NCBI Taxonomy" id="390850"/>
    <lineage>
        <taxon>Eukaryota</taxon>
        <taxon>Metazoa</taxon>
        <taxon>Ecdysozoa</taxon>
        <taxon>Nematoda</taxon>
        <taxon>Chromadorea</taxon>
        <taxon>Rhabditida</taxon>
        <taxon>Tylenchina</taxon>
        <taxon>Tylenchomorpha</taxon>
        <taxon>Tylenchoidea</taxon>
        <taxon>Meloidogynidae</taxon>
        <taxon>Meloidogyninae</taxon>
        <taxon>Meloidogyne</taxon>
    </lineage>
</organism>
<accession>A0ACB1A0V6</accession>
<sequence length="81" mass="9825">MRTKKRLELRSDSKTAILLAALIIYRIMVKICNRKLQLYFLTFLFSISRRLAHQTTRYSYVDEFHDFRRSYVTLVKNFSLD</sequence>